<feature type="signal peptide" evidence="1">
    <location>
        <begin position="1"/>
        <end position="19"/>
    </location>
</feature>
<comment type="caution">
    <text evidence="2">The sequence shown here is derived from an EMBL/GenBank/DDBJ whole genome shotgun (WGS) entry which is preliminary data.</text>
</comment>
<keyword evidence="1" id="KW-0732">Signal</keyword>
<dbReference type="RefSeq" id="WP_167087463.1">
    <property type="nucleotide sequence ID" value="NZ_WHJG01000012.1"/>
</dbReference>
<sequence>MRSIAFLFAAWLCASGVQAAAGMTAGGVVLLQPEKVIGARVSVDKLAPYLKQVDAVAGRTLRAANAGPASGGFLVVAIRPGQQSRFWLDFDPPLPQAVADALLAGAKDVRPPAVNGGTVVLAMKYGVAGGTVPSRPMPSPAEWATEAKAAGKPLEIGDLVDRIWK</sequence>
<name>A0ABX0ND47_9BURK</name>
<evidence type="ECO:0000313" key="2">
    <source>
        <dbReference type="EMBL" id="NHZ80421.1"/>
    </source>
</evidence>
<organism evidence="2 3">
    <name type="scientific">Massilia frigida</name>
    <dbReference type="NCBI Taxonomy" id="2609281"/>
    <lineage>
        <taxon>Bacteria</taxon>
        <taxon>Pseudomonadati</taxon>
        <taxon>Pseudomonadota</taxon>
        <taxon>Betaproteobacteria</taxon>
        <taxon>Burkholderiales</taxon>
        <taxon>Oxalobacteraceae</taxon>
        <taxon>Telluria group</taxon>
        <taxon>Massilia</taxon>
    </lineage>
</organism>
<protein>
    <submittedName>
        <fullName evidence="2">Uncharacterized protein</fullName>
    </submittedName>
</protein>
<reference evidence="2 3" key="1">
    <citation type="submission" date="2019-10" db="EMBL/GenBank/DDBJ databases">
        <title>Taxonomy of Antarctic Massilia spp.: description of Massilia rubra sp. nov., Massilia aquatica sp. nov., Massilia mucilaginosa sp. nov., Massilia frigida sp. nov. isolated from streams, lakes and regoliths.</title>
        <authorList>
            <person name="Holochova P."/>
            <person name="Sedlacek I."/>
            <person name="Kralova S."/>
            <person name="Maslanova I."/>
            <person name="Busse H.-J."/>
            <person name="Stankova E."/>
            <person name="Vrbovska V."/>
            <person name="Kovarovic V."/>
            <person name="Bartak M."/>
            <person name="Svec P."/>
            <person name="Pantucek R."/>
        </authorList>
    </citation>
    <scope>NUCLEOTIDE SEQUENCE [LARGE SCALE GENOMIC DNA]</scope>
    <source>
        <strain evidence="2 3">CCM 8695</strain>
    </source>
</reference>
<gene>
    <name evidence="2" type="ORF">F2P44_14230</name>
</gene>
<dbReference type="Proteomes" id="UP000621455">
    <property type="component" value="Unassembled WGS sequence"/>
</dbReference>
<keyword evidence="3" id="KW-1185">Reference proteome</keyword>
<proteinExistence type="predicted"/>
<evidence type="ECO:0000313" key="3">
    <source>
        <dbReference type="Proteomes" id="UP000621455"/>
    </source>
</evidence>
<accession>A0ABX0ND47</accession>
<evidence type="ECO:0000256" key="1">
    <source>
        <dbReference type="SAM" id="SignalP"/>
    </source>
</evidence>
<feature type="chain" id="PRO_5046875565" evidence="1">
    <location>
        <begin position="20"/>
        <end position="165"/>
    </location>
</feature>
<dbReference type="EMBL" id="WHJG01000012">
    <property type="protein sequence ID" value="NHZ80421.1"/>
    <property type="molecule type" value="Genomic_DNA"/>
</dbReference>